<evidence type="ECO:0000256" key="3">
    <source>
        <dbReference type="ARBA" id="ARBA00022801"/>
    </source>
</evidence>
<proteinExistence type="inferred from homology"/>
<evidence type="ECO:0000256" key="2">
    <source>
        <dbReference type="ARBA" id="ARBA00022670"/>
    </source>
</evidence>
<keyword evidence="2" id="KW-0645">Protease</keyword>
<dbReference type="InterPro" id="IPR045570">
    <property type="entry name" value="Metalloprtase-TldD/E_cen_dom"/>
</dbReference>
<comment type="similarity">
    <text evidence="1">Belongs to the peptidase U62 family.</text>
</comment>
<evidence type="ECO:0000313" key="9">
    <source>
        <dbReference type="Proteomes" id="UP001597460"/>
    </source>
</evidence>
<dbReference type="InterPro" id="IPR035068">
    <property type="entry name" value="TldD/PmbA_N"/>
</dbReference>
<evidence type="ECO:0000259" key="6">
    <source>
        <dbReference type="Pfam" id="PF19289"/>
    </source>
</evidence>
<feature type="domain" description="Metalloprotease TldD/E N-terminal" evidence="5">
    <location>
        <begin position="56"/>
        <end position="120"/>
    </location>
</feature>
<keyword evidence="3" id="KW-0378">Hydrolase</keyword>
<dbReference type="Gene3D" id="3.30.2290.10">
    <property type="entry name" value="PmbA/TldD superfamily"/>
    <property type="match status" value="1"/>
</dbReference>
<keyword evidence="4" id="KW-0482">Metalloprotease</keyword>
<name>A0ABW5JJA9_9BACT</name>
<dbReference type="InterPro" id="IPR045569">
    <property type="entry name" value="Metalloprtase-TldD/E_C"/>
</dbReference>
<dbReference type="Pfam" id="PF01523">
    <property type="entry name" value="PmbA_TldD_1st"/>
    <property type="match status" value="1"/>
</dbReference>
<dbReference type="InterPro" id="IPR002510">
    <property type="entry name" value="Metalloprtase-TldD/E_N"/>
</dbReference>
<comment type="caution">
    <text evidence="8">The sequence shown here is derived from an EMBL/GenBank/DDBJ whole genome shotgun (WGS) entry which is preliminary data.</text>
</comment>
<evidence type="ECO:0000259" key="7">
    <source>
        <dbReference type="Pfam" id="PF19290"/>
    </source>
</evidence>
<reference evidence="9" key="1">
    <citation type="journal article" date="2019" name="Int. J. Syst. Evol. Microbiol.">
        <title>The Global Catalogue of Microorganisms (GCM) 10K type strain sequencing project: providing services to taxonomists for standard genome sequencing and annotation.</title>
        <authorList>
            <consortium name="The Broad Institute Genomics Platform"/>
            <consortium name="The Broad Institute Genome Sequencing Center for Infectious Disease"/>
            <person name="Wu L."/>
            <person name="Ma J."/>
        </authorList>
    </citation>
    <scope>NUCLEOTIDE SEQUENCE [LARGE SCALE GENOMIC DNA]</scope>
    <source>
        <strain evidence="9">KCTC 52042</strain>
    </source>
</reference>
<dbReference type="Proteomes" id="UP001597460">
    <property type="component" value="Unassembled WGS sequence"/>
</dbReference>
<evidence type="ECO:0000256" key="1">
    <source>
        <dbReference type="ARBA" id="ARBA00005836"/>
    </source>
</evidence>
<dbReference type="Pfam" id="PF19290">
    <property type="entry name" value="PmbA_TldD_2nd"/>
    <property type="match status" value="1"/>
</dbReference>
<dbReference type="SUPFAM" id="SSF111283">
    <property type="entry name" value="Putative modulator of DNA gyrase, PmbA/TldD"/>
    <property type="match status" value="1"/>
</dbReference>
<dbReference type="InterPro" id="IPR036059">
    <property type="entry name" value="TldD/PmbA_sf"/>
</dbReference>
<dbReference type="RefSeq" id="WP_390298772.1">
    <property type="nucleotide sequence ID" value="NZ_JBHULI010000003.1"/>
</dbReference>
<gene>
    <name evidence="8" type="ORF">ACFSVN_03675</name>
</gene>
<feature type="domain" description="Metalloprotease TldD/E central" evidence="7">
    <location>
        <begin position="151"/>
        <end position="257"/>
    </location>
</feature>
<protein>
    <submittedName>
        <fullName evidence="8">TldD/PmbA family protein</fullName>
    </submittedName>
</protein>
<dbReference type="EMBL" id="JBHULI010000003">
    <property type="protein sequence ID" value="MFD2531538.1"/>
    <property type="molecule type" value="Genomic_DNA"/>
</dbReference>
<evidence type="ECO:0000259" key="5">
    <source>
        <dbReference type="Pfam" id="PF01523"/>
    </source>
</evidence>
<dbReference type="PANTHER" id="PTHR30624">
    <property type="entry name" value="UNCHARACTERIZED PROTEIN TLDD AND PMBA"/>
    <property type="match status" value="1"/>
</dbReference>
<dbReference type="PANTHER" id="PTHR30624:SF10">
    <property type="entry name" value="CONSERVED PROTEIN"/>
    <property type="match status" value="1"/>
</dbReference>
<dbReference type="InterPro" id="IPR051463">
    <property type="entry name" value="Peptidase_U62_metallo"/>
</dbReference>
<keyword evidence="9" id="KW-1185">Reference proteome</keyword>
<organism evidence="8 9">
    <name type="scientific">Gracilimonas halophila</name>
    <dbReference type="NCBI Taxonomy" id="1834464"/>
    <lineage>
        <taxon>Bacteria</taxon>
        <taxon>Pseudomonadati</taxon>
        <taxon>Balneolota</taxon>
        <taxon>Balneolia</taxon>
        <taxon>Balneolales</taxon>
        <taxon>Balneolaceae</taxon>
        <taxon>Gracilimonas</taxon>
    </lineage>
</organism>
<evidence type="ECO:0000256" key="4">
    <source>
        <dbReference type="ARBA" id="ARBA00023049"/>
    </source>
</evidence>
<accession>A0ABW5JJA9</accession>
<dbReference type="Pfam" id="PF19289">
    <property type="entry name" value="PmbA_TldD_3rd"/>
    <property type="match status" value="1"/>
</dbReference>
<sequence>MKRKDFLKIAGIGTAGVTFLPFINSNTLAAGLLDSEKKRLAEIALTSAKNAGASYADIRIGRYLNQFINSREQNISGITNTESFGFGIRVIANGTWGFASSNQVTEREIRRVANQAVLIAKANGRLQSEPVQLAPVPGYGDVSWNTPIETNPFEISMEEKVDLLMNINSEAEKAGADFCSSNLFFVNEQKYFASTEGTFADQNVYRCWPTFTVTSINRDAGGFETRNSLAQPIGMGYEYVKNFGLVEEAREAAEQAQEKHSAKSVEPGKYDLVLDPSHLFLTIHESVGHPLELDRVLGYEANYAGTSFATLDKWRSGDFQYGSEIVNFVADKNQKDALATVGYDDDGVKTKKWDLVRNGILVNYQATRDQVNIIDQNESHGCCYADSWSSVPFQRMPNVSLEPGKEDKSVQDIISNTEDGIYIKGRGSYSIDQQRYNFQFGGQLYYEIKNGEITQMLRDVAYQSNTQEFWNTCAELGGRSTYELGGTFFDGKGQPSQVSAVSHGCPTTRFEGVNVINTGRRI</sequence>
<feature type="domain" description="Metalloprotease TldD/E C-terminal" evidence="6">
    <location>
        <begin position="267"/>
        <end position="516"/>
    </location>
</feature>
<evidence type="ECO:0000313" key="8">
    <source>
        <dbReference type="EMBL" id="MFD2531538.1"/>
    </source>
</evidence>